<accession>A0AAE1HU47</accession>
<keyword evidence="2" id="KW-1133">Transmembrane helix</keyword>
<feature type="compositionally biased region" description="Gly residues" evidence="1">
    <location>
        <begin position="20"/>
        <end position="39"/>
    </location>
</feature>
<proteinExistence type="predicted"/>
<reference evidence="3" key="2">
    <citation type="journal article" date="2023" name="BMC Genomics">
        <title>Pest status, molecular evolution, and epigenetic factors derived from the genome assembly of Frankliniella fusca, a thysanopteran phytovirus vector.</title>
        <authorList>
            <person name="Catto M.A."/>
            <person name="Labadie P.E."/>
            <person name="Jacobson A.L."/>
            <person name="Kennedy G.G."/>
            <person name="Srinivasan R."/>
            <person name="Hunt B.G."/>
        </authorList>
    </citation>
    <scope>NUCLEOTIDE SEQUENCE</scope>
    <source>
        <strain evidence="3">PL_HMW_Pooled</strain>
    </source>
</reference>
<keyword evidence="2" id="KW-0472">Membrane</keyword>
<evidence type="ECO:0000313" key="4">
    <source>
        <dbReference type="Proteomes" id="UP001219518"/>
    </source>
</evidence>
<comment type="caution">
    <text evidence="3">The sequence shown here is derived from an EMBL/GenBank/DDBJ whole genome shotgun (WGS) entry which is preliminary data.</text>
</comment>
<protein>
    <submittedName>
        <fullName evidence="3">Peptidoglycan D,D-transpeptidase PenA</fullName>
    </submittedName>
</protein>
<evidence type="ECO:0000256" key="1">
    <source>
        <dbReference type="SAM" id="MobiDB-lite"/>
    </source>
</evidence>
<dbReference type="AlphaFoldDB" id="A0AAE1HU47"/>
<gene>
    <name evidence="3" type="ORF">KUF71_015762</name>
</gene>
<sequence length="244" mass="25972">MIAHIPGPVPGPHAHLNGGCKTGAGAGSGASRGPSGAGGAKVPPPVRTVSLKKPLAGVGEGKQPVHGAHSAVSRRSSGCDDHERPRCTPGSFALDLLKNLGVCLLVVLYLMFGAFVFLALNEDLWDPQVIPVVSGTTSSTNGTQQHAPEPQQHLTPLQLAIQDSRTRTIERIWDITVNLNILYRDNWTELAGREIERFQHQVVEQLAEEARQVGRKAPPSTSAGLMEGVSLCGLSKIILKIKNK</sequence>
<name>A0AAE1HU47_9NEOP</name>
<feature type="region of interest" description="Disordered" evidence="1">
    <location>
        <begin position="1"/>
        <end position="84"/>
    </location>
</feature>
<organism evidence="3 4">
    <name type="scientific">Frankliniella fusca</name>
    <dbReference type="NCBI Taxonomy" id="407009"/>
    <lineage>
        <taxon>Eukaryota</taxon>
        <taxon>Metazoa</taxon>
        <taxon>Ecdysozoa</taxon>
        <taxon>Arthropoda</taxon>
        <taxon>Hexapoda</taxon>
        <taxon>Insecta</taxon>
        <taxon>Pterygota</taxon>
        <taxon>Neoptera</taxon>
        <taxon>Paraneoptera</taxon>
        <taxon>Thysanoptera</taxon>
        <taxon>Terebrantia</taxon>
        <taxon>Thripoidea</taxon>
        <taxon>Thripidae</taxon>
        <taxon>Frankliniella</taxon>
    </lineage>
</organism>
<dbReference type="Proteomes" id="UP001219518">
    <property type="component" value="Unassembled WGS sequence"/>
</dbReference>
<feature type="transmembrane region" description="Helical" evidence="2">
    <location>
        <begin position="100"/>
        <end position="120"/>
    </location>
</feature>
<dbReference type="EMBL" id="JAHWGI010001288">
    <property type="protein sequence ID" value="KAK3927477.1"/>
    <property type="molecule type" value="Genomic_DNA"/>
</dbReference>
<reference evidence="3" key="1">
    <citation type="submission" date="2021-07" db="EMBL/GenBank/DDBJ databases">
        <authorList>
            <person name="Catto M.A."/>
            <person name="Jacobson A."/>
            <person name="Kennedy G."/>
            <person name="Labadie P."/>
            <person name="Hunt B.G."/>
            <person name="Srinivasan R."/>
        </authorList>
    </citation>
    <scope>NUCLEOTIDE SEQUENCE</scope>
    <source>
        <strain evidence="3">PL_HMW_Pooled</strain>
        <tissue evidence="3">Head</tissue>
    </source>
</reference>
<evidence type="ECO:0000313" key="3">
    <source>
        <dbReference type="EMBL" id="KAK3927477.1"/>
    </source>
</evidence>
<evidence type="ECO:0000256" key="2">
    <source>
        <dbReference type="SAM" id="Phobius"/>
    </source>
</evidence>
<keyword evidence="4" id="KW-1185">Reference proteome</keyword>
<dbReference type="Gene3D" id="1.10.287.70">
    <property type="match status" value="1"/>
</dbReference>
<keyword evidence="2" id="KW-0812">Transmembrane</keyword>